<dbReference type="Proteomes" id="UP000651977">
    <property type="component" value="Unassembled WGS sequence"/>
</dbReference>
<evidence type="ECO:0000256" key="1">
    <source>
        <dbReference type="ARBA" id="ARBA00007734"/>
    </source>
</evidence>
<organism evidence="3 4">
    <name type="scientific">Agarivorans gilvus</name>
    <dbReference type="NCBI Taxonomy" id="680279"/>
    <lineage>
        <taxon>Bacteria</taxon>
        <taxon>Pseudomonadati</taxon>
        <taxon>Pseudomonadota</taxon>
        <taxon>Gammaproteobacteria</taxon>
        <taxon>Alteromonadales</taxon>
        <taxon>Alteromonadaceae</taxon>
        <taxon>Agarivorans</taxon>
    </lineage>
</organism>
<evidence type="ECO:0000313" key="4">
    <source>
        <dbReference type="Proteomes" id="UP000651977"/>
    </source>
</evidence>
<dbReference type="PANTHER" id="PTHR37423:SF2">
    <property type="entry name" value="MEMBRANE-BOUND LYTIC MUREIN TRANSGLYCOSYLASE C"/>
    <property type="match status" value="1"/>
</dbReference>
<dbReference type="Pfam" id="PF01464">
    <property type="entry name" value="SLT"/>
    <property type="match status" value="1"/>
</dbReference>
<dbReference type="InterPro" id="IPR023346">
    <property type="entry name" value="Lysozyme-like_dom_sf"/>
</dbReference>
<feature type="domain" description="Transglycosylase SLT" evidence="2">
    <location>
        <begin position="77"/>
        <end position="168"/>
    </location>
</feature>
<dbReference type="InterPro" id="IPR008258">
    <property type="entry name" value="Transglycosylase_SLT_dom_1"/>
</dbReference>
<comment type="similarity">
    <text evidence="1">Belongs to the transglycosylase Slt family.</text>
</comment>
<evidence type="ECO:0000259" key="2">
    <source>
        <dbReference type="Pfam" id="PF01464"/>
    </source>
</evidence>
<dbReference type="SUPFAM" id="SSF53955">
    <property type="entry name" value="Lysozyme-like"/>
    <property type="match status" value="1"/>
</dbReference>
<proteinExistence type="inferred from homology"/>
<keyword evidence="4" id="KW-1185">Reference proteome</keyword>
<reference evidence="4" key="1">
    <citation type="journal article" date="2019" name="Int. J. Syst. Evol. Microbiol.">
        <title>The Global Catalogue of Microorganisms (GCM) 10K type strain sequencing project: providing services to taxonomists for standard genome sequencing and annotation.</title>
        <authorList>
            <consortium name="The Broad Institute Genomics Platform"/>
            <consortium name="The Broad Institute Genome Sequencing Center for Infectious Disease"/>
            <person name="Wu L."/>
            <person name="Ma J."/>
        </authorList>
    </citation>
    <scope>NUCLEOTIDE SEQUENCE [LARGE SCALE GENOMIC DNA]</scope>
    <source>
        <strain evidence="4">CGMCC 1.10131</strain>
    </source>
</reference>
<gene>
    <name evidence="3" type="ORF">GCM10007414_01190</name>
</gene>
<evidence type="ECO:0000313" key="3">
    <source>
        <dbReference type="EMBL" id="GGA92307.1"/>
    </source>
</evidence>
<dbReference type="Gene3D" id="1.10.530.10">
    <property type="match status" value="1"/>
</dbReference>
<accession>A0ABQ1HVS6</accession>
<dbReference type="PROSITE" id="PS00922">
    <property type="entry name" value="TRANSGLYCOSYLASE"/>
    <property type="match status" value="1"/>
</dbReference>
<comment type="caution">
    <text evidence="3">The sequence shown here is derived from an EMBL/GenBank/DDBJ whole genome shotgun (WGS) entry which is preliminary data.</text>
</comment>
<dbReference type="EMBL" id="BMDY01000001">
    <property type="protein sequence ID" value="GGA92307.1"/>
    <property type="molecule type" value="Genomic_DNA"/>
</dbReference>
<dbReference type="InterPro" id="IPR000189">
    <property type="entry name" value="Transglyc_AS"/>
</dbReference>
<dbReference type="RefSeq" id="WP_055731735.1">
    <property type="nucleotide sequence ID" value="NZ_BMDY01000001.1"/>
</dbReference>
<protein>
    <recommendedName>
        <fullName evidence="2">Transglycosylase SLT domain-containing protein</fullName>
    </recommendedName>
</protein>
<dbReference type="CDD" id="cd00254">
    <property type="entry name" value="LT-like"/>
    <property type="match status" value="1"/>
</dbReference>
<dbReference type="PANTHER" id="PTHR37423">
    <property type="entry name" value="SOLUBLE LYTIC MUREIN TRANSGLYCOSYLASE-RELATED"/>
    <property type="match status" value="1"/>
</dbReference>
<name>A0ABQ1HVS6_9ALTE</name>
<sequence>MYKLLFILSLSLLSGGIYADVWFYQDSNGVMHFAQEKQGKNWRLLMRTPKSLSQSQPKTLALTRISELPYHQFIVNSARRHQLDPALVHAVVATESNYKANAVSRAGAMGLMQLMPATAQRFSVADPFLPEQNIEAGSRYLRWLLDEFESLQLALAAYNSGENTVKRYGFVIPPYPETQDYVTKVINRYKQNLSQQ</sequence>